<evidence type="ECO:0000313" key="3">
    <source>
        <dbReference type="Proteomes" id="UP001287983"/>
    </source>
</evidence>
<keyword evidence="1" id="KW-0694">RNA-binding</keyword>
<proteinExistence type="inferred from homology"/>
<comment type="caution">
    <text evidence="1">Lacks conserved residue(s) required for the propagation of feature annotation.</text>
</comment>
<comment type="caution">
    <text evidence="2">The sequence shown here is derived from an EMBL/GenBank/DDBJ whole genome shotgun (WGS) entry which is preliminary data.</text>
</comment>
<dbReference type="PANTHER" id="PTHR37825">
    <property type="entry name" value="TRNA(MET) CYTIDINE ACETATE LIGASE"/>
    <property type="match status" value="1"/>
</dbReference>
<feature type="binding site" evidence="1">
    <location>
        <position position="100"/>
    </location>
    <ligand>
        <name>ATP</name>
        <dbReference type="ChEBI" id="CHEBI:30616"/>
    </ligand>
</feature>
<name>A0AAP6CUI2_9BACT</name>
<keyword evidence="1" id="KW-0436">Ligase</keyword>
<gene>
    <name evidence="1" type="primary">tmcAL</name>
    <name evidence="2" type="ORF">R7W55_03300</name>
</gene>
<dbReference type="GO" id="GO:0006400">
    <property type="term" value="P:tRNA modification"/>
    <property type="evidence" value="ECO:0007669"/>
    <property type="project" value="UniProtKB-UniRule"/>
</dbReference>
<comment type="subcellular location">
    <subcellularLocation>
        <location evidence="1">Cytoplasm</location>
    </subcellularLocation>
</comment>
<dbReference type="EMBL" id="JAWPFQ010000028">
    <property type="protein sequence ID" value="MDW2916642.1"/>
    <property type="molecule type" value="Genomic_DNA"/>
</dbReference>
<dbReference type="GO" id="GO:0000049">
    <property type="term" value="F:tRNA binding"/>
    <property type="evidence" value="ECO:0007669"/>
    <property type="project" value="UniProtKB-KW"/>
</dbReference>
<keyword evidence="1" id="KW-0067">ATP-binding</keyword>
<keyword evidence="1" id="KW-0819">tRNA processing</keyword>
<dbReference type="GO" id="GO:0005524">
    <property type="term" value="F:ATP binding"/>
    <property type="evidence" value="ECO:0007669"/>
    <property type="project" value="UniProtKB-KW"/>
</dbReference>
<dbReference type="RefSeq" id="WP_318045904.1">
    <property type="nucleotide sequence ID" value="NZ_JAWPFJ010000004.1"/>
</dbReference>
<feature type="binding site" evidence="1">
    <location>
        <position position="157"/>
    </location>
    <ligand>
        <name>ATP</name>
        <dbReference type="ChEBI" id="CHEBI:30616"/>
    </ligand>
</feature>
<dbReference type="Pfam" id="PF05636">
    <property type="entry name" value="HIGH_NTase1"/>
    <property type="match status" value="1"/>
</dbReference>
<feature type="binding site" evidence="1">
    <location>
        <begin position="6"/>
        <end position="19"/>
    </location>
    <ligand>
        <name>ATP</name>
        <dbReference type="ChEBI" id="CHEBI:30616"/>
    </ligand>
</feature>
<keyword evidence="1" id="KW-0547">Nucleotide-binding</keyword>
<dbReference type="PANTHER" id="PTHR37825:SF1">
    <property type="entry name" value="TRNA(MET) CYTIDINE ACETATE LIGASE"/>
    <property type="match status" value="1"/>
</dbReference>
<dbReference type="EC" id="6.3.4.-" evidence="1"/>
<dbReference type="SUPFAM" id="SSF52374">
    <property type="entry name" value="Nucleotidylyl transferase"/>
    <property type="match status" value="1"/>
</dbReference>
<feature type="binding site" evidence="1">
    <location>
        <position position="182"/>
    </location>
    <ligand>
        <name>ATP</name>
        <dbReference type="ChEBI" id="CHEBI:30616"/>
    </ligand>
</feature>
<dbReference type="InterPro" id="IPR008513">
    <property type="entry name" value="tRNA(Met)_cyd_acetate_ligase"/>
</dbReference>
<keyword evidence="1" id="KW-0820">tRNA-binding</keyword>
<protein>
    <recommendedName>
        <fullName evidence="1">tRNA(Met) cytidine acetate ligase</fullName>
        <ecNumber evidence="1">6.3.4.-</ecNumber>
    </recommendedName>
</protein>
<dbReference type="InterPro" id="IPR014729">
    <property type="entry name" value="Rossmann-like_a/b/a_fold"/>
</dbReference>
<comment type="function">
    <text evidence="1">Catalyzes the formation of N(4)-acetylcytidine (ac(4)C) at the wobble position of elongator tRNA(Met), using acetate and ATP as substrates. First activates an acetate ion to form acetyladenylate (Ac-AMP) and then transfers the acetyl group to tRNA to form ac(4)C34.</text>
</comment>
<dbReference type="GO" id="GO:0005737">
    <property type="term" value="C:cytoplasm"/>
    <property type="evidence" value="ECO:0007669"/>
    <property type="project" value="UniProtKB-SubCell"/>
</dbReference>
<sequence length="317" mass="36604">MAIAIIAEYNPFHNGHIYQLEYVKKNFPKDKIYIILGGNFTQRGEISLANFETKKKIALKYGADFVIRLPFEYTSQAAHIFAQGALKLIFDHKIDKIIFGSESNDVQNLYNLANLWKNNIDEYNVHLKKALKLGNSFPNAAAIALEKISSQKIIYPNDILGFEYVKQIVLNNYPIQAYSLKRTVNYNETIPTGKFASATYLRKLISQNKSISEFSPMEFSQPVCSLALLYPKFQEIIRQKSPESLRKIWLVKEGIENLFKKHIDQPDLDSFLSATNSKRYTNSRIKRTMLYILFNIEDPSKFDESTVELDCWKNQIS</sequence>
<dbReference type="NCBIfam" id="NF010192">
    <property type="entry name" value="PRK13671.1"/>
    <property type="match status" value="1"/>
</dbReference>
<dbReference type="GO" id="GO:0016879">
    <property type="term" value="F:ligase activity, forming carbon-nitrogen bonds"/>
    <property type="evidence" value="ECO:0007669"/>
    <property type="project" value="UniProtKB-UniRule"/>
</dbReference>
<dbReference type="Gene3D" id="3.40.50.620">
    <property type="entry name" value="HUPs"/>
    <property type="match status" value="1"/>
</dbReference>
<dbReference type="HAMAP" id="MF_01539">
    <property type="entry name" value="TmcAL"/>
    <property type="match status" value="1"/>
</dbReference>
<comment type="catalytic activity">
    <reaction evidence="1">
        <text>cytidine(34) in elongator tRNA(Met) + acetate + ATP = N(4)-acetylcytidine(34) in elongator tRNA(Met) + AMP + diphosphate</text>
        <dbReference type="Rhea" id="RHEA:58144"/>
        <dbReference type="Rhea" id="RHEA-COMP:10693"/>
        <dbReference type="Rhea" id="RHEA-COMP:10694"/>
        <dbReference type="ChEBI" id="CHEBI:30089"/>
        <dbReference type="ChEBI" id="CHEBI:30616"/>
        <dbReference type="ChEBI" id="CHEBI:33019"/>
        <dbReference type="ChEBI" id="CHEBI:74900"/>
        <dbReference type="ChEBI" id="CHEBI:82748"/>
        <dbReference type="ChEBI" id="CHEBI:456215"/>
    </reaction>
</comment>
<organism evidence="2 3">
    <name type="scientific">Mesomycoplasma ovipneumoniae</name>
    <dbReference type="NCBI Taxonomy" id="29562"/>
    <lineage>
        <taxon>Bacteria</taxon>
        <taxon>Bacillati</taxon>
        <taxon>Mycoplasmatota</taxon>
        <taxon>Mycoplasmoidales</taxon>
        <taxon>Metamycoplasmataceae</taxon>
        <taxon>Mesomycoplasma</taxon>
    </lineage>
</organism>
<keyword evidence="1" id="KW-0963">Cytoplasm</keyword>
<dbReference type="AlphaFoldDB" id="A0AAP6CUI2"/>
<reference evidence="2" key="1">
    <citation type="submission" date="2023-10" db="EMBL/GenBank/DDBJ databases">
        <title>Genome sequences of Myoplasma ovipneumoniae isolated from sheep.</title>
        <authorList>
            <person name="Spergser J."/>
        </authorList>
    </citation>
    <scope>NUCLEOTIDE SEQUENCE</scope>
    <source>
        <strain evidence="2">5474_3</strain>
    </source>
</reference>
<evidence type="ECO:0000256" key="1">
    <source>
        <dbReference type="HAMAP-Rule" id="MF_01539"/>
    </source>
</evidence>
<comment type="similarity">
    <text evidence="1">Belongs to the TmcAL family.</text>
</comment>
<accession>A0AAP6CUI2</accession>
<dbReference type="Proteomes" id="UP001287983">
    <property type="component" value="Unassembled WGS sequence"/>
</dbReference>
<evidence type="ECO:0000313" key="2">
    <source>
        <dbReference type="EMBL" id="MDW2916642.1"/>
    </source>
</evidence>